<accession>A0AAW1MCJ3</accession>
<organism evidence="1 2">
    <name type="scientific">Popillia japonica</name>
    <name type="common">Japanese beetle</name>
    <dbReference type="NCBI Taxonomy" id="7064"/>
    <lineage>
        <taxon>Eukaryota</taxon>
        <taxon>Metazoa</taxon>
        <taxon>Ecdysozoa</taxon>
        <taxon>Arthropoda</taxon>
        <taxon>Hexapoda</taxon>
        <taxon>Insecta</taxon>
        <taxon>Pterygota</taxon>
        <taxon>Neoptera</taxon>
        <taxon>Endopterygota</taxon>
        <taxon>Coleoptera</taxon>
        <taxon>Polyphaga</taxon>
        <taxon>Scarabaeiformia</taxon>
        <taxon>Scarabaeidae</taxon>
        <taxon>Rutelinae</taxon>
        <taxon>Popillia</taxon>
    </lineage>
</organism>
<gene>
    <name evidence="1" type="ORF">QE152_g7121</name>
</gene>
<comment type="caution">
    <text evidence="1">The sequence shown here is derived from an EMBL/GenBank/DDBJ whole genome shotgun (WGS) entry which is preliminary data.</text>
</comment>
<keyword evidence="2" id="KW-1185">Reference proteome</keyword>
<protein>
    <submittedName>
        <fullName evidence="1">Uncharacterized protein</fullName>
    </submittedName>
</protein>
<dbReference type="EMBL" id="JASPKY010000050">
    <property type="protein sequence ID" value="KAK9745209.1"/>
    <property type="molecule type" value="Genomic_DNA"/>
</dbReference>
<evidence type="ECO:0000313" key="1">
    <source>
        <dbReference type="EMBL" id="KAK9745209.1"/>
    </source>
</evidence>
<dbReference type="Proteomes" id="UP001458880">
    <property type="component" value="Unassembled WGS sequence"/>
</dbReference>
<dbReference type="AlphaFoldDB" id="A0AAW1MCJ3"/>
<proteinExistence type="predicted"/>
<sequence length="70" mass="7918">MRNTLEKLADRKNAASPVLQSIFPRNRISTGGLTLRALSSTGLYHCFVSTSAIWDVDIYKYYGITYLCKQ</sequence>
<name>A0AAW1MCJ3_POPJA</name>
<evidence type="ECO:0000313" key="2">
    <source>
        <dbReference type="Proteomes" id="UP001458880"/>
    </source>
</evidence>
<reference evidence="1 2" key="1">
    <citation type="journal article" date="2024" name="BMC Genomics">
        <title>De novo assembly and annotation of Popillia japonica's genome with initial clues to its potential as an invasive pest.</title>
        <authorList>
            <person name="Cucini C."/>
            <person name="Boschi S."/>
            <person name="Funari R."/>
            <person name="Cardaioli E."/>
            <person name="Iannotti N."/>
            <person name="Marturano G."/>
            <person name="Paoli F."/>
            <person name="Bruttini M."/>
            <person name="Carapelli A."/>
            <person name="Frati F."/>
            <person name="Nardi F."/>
        </authorList>
    </citation>
    <scope>NUCLEOTIDE SEQUENCE [LARGE SCALE GENOMIC DNA]</scope>
    <source>
        <strain evidence="1">DMR45628</strain>
    </source>
</reference>